<feature type="compositionally biased region" description="Basic and acidic residues" evidence="7">
    <location>
        <begin position="31"/>
        <end position="45"/>
    </location>
</feature>
<dbReference type="Ensembl" id="ENSORLT00000034235.1">
    <property type="protein sequence ID" value="ENSORLP00000045563.1"/>
    <property type="gene ID" value="ENSORLG00000029484.1"/>
</dbReference>
<dbReference type="GO" id="GO:0016251">
    <property type="term" value="F:RNA polymerase II general transcription initiation factor activity"/>
    <property type="evidence" value="ECO:0000318"/>
    <property type="project" value="GO_Central"/>
</dbReference>
<sequence>MTETRFDASYPMDDHALERFYQLFVENAGPKVKEEEEKEEERREGQPQVPGQNKTGGCNPHRPPNPERGPRPAGMTSDSPGNNSSDELPPLQIKNVVSVVDLGCRLDLGAIGKALWNTQYNPKTYTGLIMRIRKPRTTANIYSTGKMICTAACSIEESRQAARRHARILQKAGFPVRFLNFRVINCVCMVKTFCLNLEGLTRSNPQGFSFEPELNPAVFLRKSPGGFASIHRNGTVIIMGLSSPKACKELLQLMYPVLKVFRQDKWDLLSPT</sequence>
<comment type="similarity">
    <text evidence="2">Belongs to the TBP family.</text>
</comment>
<feature type="region of interest" description="Disordered" evidence="7">
    <location>
        <begin position="28"/>
        <end position="89"/>
    </location>
</feature>
<reference evidence="8" key="3">
    <citation type="submission" date="2025-09" db="UniProtKB">
        <authorList>
            <consortium name="Ensembl"/>
        </authorList>
    </citation>
    <scope>IDENTIFICATION</scope>
    <source>
        <strain evidence="8">Hd-rR</strain>
    </source>
</reference>
<evidence type="ECO:0000256" key="3">
    <source>
        <dbReference type="ARBA" id="ARBA00023015"/>
    </source>
</evidence>
<proteinExistence type="inferred from homology"/>
<dbReference type="Gene3D" id="3.30.310.10">
    <property type="entry name" value="TATA-Binding Protein"/>
    <property type="match status" value="2"/>
</dbReference>
<keyword evidence="4" id="KW-0238">DNA-binding</keyword>
<dbReference type="Pfam" id="PF00352">
    <property type="entry name" value="TBP"/>
    <property type="match status" value="2"/>
</dbReference>
<evidence type="ECO:0000313" key="9">
    <source>
        <dbReference type="Proteomes" id="UP000001038"/>
    </source>
</evidence>
<evidence type="ECO:0000256" key="1">
    <source>
        <dbReference type="ARBA" id="ARBA00004123"/>
    </source>
</evidence>
<keyword evidence="9" id="KW-1185">Reference proteome</keyword>
<gene>
    <name evidence="8" type="primary">LOC101174576</name>
</gene>
<evidence type="ECO:0000256" key="7">
    <source>
        <dbReference type="SAM" id="MobiDB-lite"/>
    </source>
</evidence>
<dbReference type="PRINTS" id="PR00686">
    <property type="entry name" value="TIFACTORIID"/>
</dbReference>
<dbReference type="InterPro" id="IPR000814">
    <property type="entry name" value="TBP"/>
</dbReference>
<dbReference type="GO" id="GO:0005634">
    <property type="term" value="C:nucleus"/>
    <property type="evidence" value="ECO:0007669"/>
    <property type="project" value="UniProtKB-SubCell"/>
</dbReference>
<keyword evidence="3" id="KW-0805">Transcription regulation</keyword>
<organism evidence="8 9">
    <name type="scientific">Oryzias latipes</name>
    <name type="common">Japanese rice fish</name>
    <name type="synonym">Japanese killifish</name>
    <dbReference type="NCBI Taxonomy" id="8090"/>
    <lineage>
        <taxon>Eukaryota</taxon>
        <taxon>Metazoa</taxon>
        <taxon>Chordata</taxon>
        <taxon>Craniata</taxon>
        <taxon>Vertebrata</taxon>
        <taxon>Euteleostomi</taxon>
        <taxon>Actinopterygii</taxon>
        <taxon>Neopterygii</taxon>
        <taxon>Teleostei</taxon>
        <taxon>Neoteleostei</taxon>
        <taxon>Acanthomorphata</taxon>
        <taxon>Ovalentaria</taxon>
        <taxon>Atherinomorphae</taxon>
        <taxon>Beloniformes</taxon>
        <taxon>Adrianichthyidae</taxon>
        <taxon>Oryziinae</taxon>
        <taxon>Oryzias</taxon>
    </lineage>
</organism>
<dbReference type="KEGG" id="ola:101174576"/>
<evidence type="ECO:0000256" key="4">
    <source>
        <dbReference type="ARBA" id="ARBA00023125"/>
    </source>
</evidence>
<dbReference type="CDD" id="cd00652">
    <property type="entry name" value="TBP_TLF"/>
    <property type="match status" value="1"/>
</dbReference>
<dbReference type="GeneTree" id="ENSGT00940000167740"/>
<dbReference type="RefSeq" id="XP_011471773.3">
    <property type="nucleotide sequence ID" value="XM_011473471.3"/>
</dbReference>
<dbReference type="FunFam" id="3.30.310.10:FF:000005">
    <property type="entry name" value="TATA box-binding protein-like 1"/>
    <property type="match status" value="1"/>
</dbReference>
<reference evidence="8" key="2">
    <citation type="submission" date="2025-08" db="UniProtKB">
        <authorList>
            <consortium name="Ensembl"/>
        </authorList>
    </citation>
    <scope>IDENTIFICATION</scope>
    <source>
        <strain evidence="8">Hd-rR</strain>
    </source>
</reference>
<dbReference type="GO" id="GO:0003677">
    <property type="term" value="F:DNA binding"/>
    <property type="evidence" value="ECO:0007669"/>
    <property type="project" value="UniProtKB-KW"/>
</dbReference>
<protein>
    <submittedName>
        <fullName evidence="8">Uncharacterized protein</fullName>
    </submittedName>
</protein>
<dbReference type="Bgee" id="ENSORLG00000029484">
    <property type="expression patterns" value="Expressed in testis and 2 other cell types or tissues"/>
</dbReference>
<dbReference type="SUPFAM" id="SSF55945">
    <property type="entry name" value="TATA-box binding protein-like"/>
    <property type="match status" value="2"/>
</dbReference>
<dbReference type="InterPro" id="IPR012295">
    <property type="entry name" value="TBP_dom_sf"/>
</dbReference>
<dbReference type="GeneID" id="101174576"/>
<dbReference type="OrthoDB" id="2127950at2759"/>
<dbReference type="AlphaFoldDB" id="A0A3B3IN24"/>
<evidence type="ECO:0000256" key="6">
    <source>
        <dbReference type="ARBA" id="ARBA00023242"/>
    </source>
</evidence>
<dbReference type="GO" id="GO:0006352">
    <property type="term" value="P:DNA-templated transcription initiation"/>
    <property type="evidence" value="ECO:0000318"/>
    <property type="project" value="GO_Central"/>
</dbReference>
<feature type="compositionally biased region" description="Polar residues" evidence="7">
    <location>
        <begin position="76"/>
        <end position="86"/>
    </location>
</feature>
<name>A0A3B3IN24_ORYLA</name>
<dbReference type="STRING" id="8090.ENSORLP00000045563"/>
<dbReference type="Proteomes" id="UP000001038">
    <property type="component" value="Chromosome 19"/>
</dbReference>
<dbReference type="PANTHER" id="PTHR10126">
    <property type="entry name" value="TATA-BOX BINDING PROTEIN"/>
    <property type="match status" value="1"/>
</dbReference>
<keyword evidence="5" id="KW-0804">Transcription</keyword>
<dbReference type="InParanoid" id="A0A3B3IN24"/>
<evidence type="ECO:0000256" key="5">
    <source>
        <dbReference type="ARBA" id="ARBA00023163"/>
    </source>
</evidence>
<comment type="subcellular location">
    <subcellularLocation>
        <location evidence="1">Nucleus</location>
    </subcellularLocation>
</comment>
<evidence type="ECO:0000256" key="2">
    <source>
        <dbReference type="ARBA" id="ARBA00005560"/>
    </source>
</evidence>
<evidence type="ECO:0000313" key="8">
    <source>
        <dbReference type="Ensembl" id="ENSORLP00000045563.1"/>
    </source>
</evidence>
<reference evidence="8 9" key="1">
    <citation type="journal article" date="2007" name="Nature">
        <title>The medaka draft genome and insights into vertebrate genome evolution.</title>
        <authorList>
            <person name="Kasahara M."/>
            <person name="Naruse K."/>
            <person name="Sasaki S."/>
            <person name="Nakatani Y."/>
            <person name="Qu W."/>
            <person name="Ahsan B."/>
            <person name="Yamada T."/>
            <person name="Nagayasu Y."/>
            <person name="Doi K."/>
            <person name="Kasai Y."/>
            <person name="Jindo T."/>
            <person name="Kobayashi D."/>
            <person name="Shimada A."/>
            <person name="Toyoda A."/>
            <person name="Kuroki Y."/>
            <person name="Fujiyama A."/>
            <person name="Sasaki T."/>
            <person name="Shimizu A."/>
            <person name="Asakawa S."/>
            <person name="Shimizu N."/>
            <person name="Hashimoto S."/>
            <person name="Yang J."/>
            <person name="Lee Y."/>
            <person name="Matsushima K."/>
            <person name="Sugano S."/>
            <person name="Sakaizumi M."/>
            <person name="Narita T."/>
            <person name="Ohishi K."/>
            <person name="Haga S."/>
            <person name="Ohta F."/>
            <person name="Nomoto H."/>
            <person name="Nogata K."/>
            <person name="Morishita T."/>
            <person name="Endo T."/>
            <person name="Shin-I T."/>
            <person name="Takeda H."/>
            <person name="Morishita S."/>
            <person name="Kohara Y."/>
        </authorList>
    </citation>
    <scope>NUCLEOTIDE SEQUENCE [LARGE SCALE GENOMIC DNA]</scope>
    <source>
        <strain evidence="8 9">Hd-rR</strain>
    </source>
</reference>
<keyword evidence="6" id="KW-0539">Nucleus</keyword>
<accession>A0A3B3IN24</accession>